<keyword evidence="2" id="KW-1185">Reference proteome</keyword>
<organism evidence="1 2">
    <name type="scientific">Moorena producens 3L</name>
    <dbReference type="NCBI Taxonomy" id="489825"/>
    <lineage>
        <taxon>Bacteria</taxon>
        <taxon>Bacillati</taxon>
        <taxon>Cyanobacteriota</taxon>
        <taxon>Cyanophyceae</taxon>
        <taxon>Coleofasciculales</taxon>
        <taxon>Coleofasciculaceae</taxon>
        <taxon>Moorena</taxon>
    </lineage>
</organism>
<proteinExistence type="predicted"/>
<evidence type="ECO:0008006" key="3">
    <source>
        <dbReference type="Google" id="ProtNLM"/>
    </source>
</evidence>
<name>F4XTM2_9CYAN</name>
<dbReference type="EMBL" id="GL890930">
    <property type="protein sequence ID" value="EGJ31848.1"/>
    <property type="molecule type" value="Genomic_DNA"/>
</dbReference>
<protein>
    <recommendedName>
        <fullName evidence="3">Addiction module component</fullName>
    </recommendedName>
</protein>
<dbReference type="RefSeq" id="WP_008185612.1">
    <property type="nucleotide sequence ID" value="NZ_GL890930.1"/>
</dbReference>
<sequence>MTKTTFSEILEAADELPLDDQENLISILINRLRDRRRAERIRDVKEAQQEFAEGKCQPVTPEQLMQEIRKHMRYAHAT</sequence>
<dbReference type="AlphaFoldDB" id="F4XTM2"/>
<accession>F4XTM2</accession>
<evidence type="ECO:0000313" key="1">
    <source>
        <dbReference type="EMBL" id="EGJ31848.1"/>
    </source>
</evidence>
<dbReference type="HOGENOM" id="CLU_176027_1_1_3"/>
<dbReference type="eggNOG" id="ENOG50330XN">
    <property type="taxonomic scope" value="Bacteria"/>
</dbReference>
<dbReference type="Proteomes" id="UP000003959">
    <property type="component" value="Unassembled WGS sequence"/>
</dbReference>
<gene>
    <name evidence="1" type="ORF">LYNGBM3L_31320</name>
</gene>
<reference evidence="2" key="1">
    <citation type="journal article" date="2011" name="Proc. Natl. Acad. Sci. U.S.A.">
        <title>Genomic insights into the physiology and ecology of the marine filamentous cyanobacterium Lyngbya majuscula.</title>
        <authorList>
            <person name="Jones A.C."/>
            <person name="Monroe E.A."/>
            <person name="Podell S."/>
            <person name="Hess W.R."/>
            <person name="Klages S."/>
            <person name="Esquenazi E."/>
            <person name="Niessen S."/>
            <person name="Hoover H."/>
            <person name="Rothmann M."/>
            <person name="Lasken R.S."/>
            <person name="Yates J.R.III."/>
            <person name="Reinhardt R."/>
            <person name="Kube M."/>
            <person name="Burkart M.D."/>
            <person name="Allen E.E."/>
            <person name="Dorrestein P.C."/>
            <person name="Gerwick W.H."/>
            <person name="Gerwick L."/>
        </authorList>
    </citation>
    <scope>NUCLEOTIDE SEQUENCE [LARGE SCALE GENOMIC DNA]</scope>
    <source>
        <strain evidence="2">3L</strain>
    </source>
</reference>
<evidence type="ECO:0000313" key="2">
    <source>
        <dbReference type="Proteomes" id="UP000003959"/>
    </source>
</evidence>